<dbReference type="EMBL" id="VSSQ01031812">
    <property type="protein sequence ID" value="MPM82858.1"/>
    <property type="molecule type" value="Genomic_DNA"/>
</dbReference>
<organism evidence="1">
    <name type="scientific">bioreactor metagenome</name>
    <dbReference type="NCBI Taxonomy" id="1076179"/>
    <lineage>
        <taxon>unclassified sequences</taxon>
        <taxon>metagenomes</taxon>
        <taxon>ecological metagenomes</taxon>
    </lineage>
</organism>
<accession>A0A645D161</accession>
<sequence>MDVLLGITGEARNGFHKDSVDLAVPAVLNQPVEIIPLACHKAGDALVGVYVGQFPIFMAGNMPGVVIDLCDVGVELIVRLAADAGICGHVEFCDFVFFCRNDRDFRRHDGC</sequence>
<proteinExistence type="predicted"/>
<comment type="caution">
    <text evidence="1">The sequence shown here is derived from an EMBL/GenBank/DDBJ whole genome shotgun (WGS) entry which is preliminary data.</text>
</comment>
<dbReference type="AlphaFoldDB" id="A0A645D161"/>
<reference evidence="1" key="1">
    <citation type="submission" date="2019-08" db="EMBL/GenBank/DDBJ databases">
        <authorList>
            <person name="Kucharzyk K."/>
            <person name="Murdoch R.W."/>
            <person name="Higgins S."/>
            <person name="Loffler F."/>
        </authorList>
    </citation>
    <scope>NUCLEOTIDE SEQUENCE</scope>
</reference>
<name>A0A645D161_9ZZZZ</name>
<evidence type="ECO:0000313" key="1">
    <source>
        <dbReference type="EMBL" id="MPM82858.1"/>
    </source>
</evidence>
<gene>
    <name evidence="1" type="ORF">SDC9_129920</name>
</gene>
<protein>
    <submittedName>
        <fullName evidence="1">Uncharacterized protein</fullName>
    </submittedName>
</protein>